<gene>
    <name evidence="10" type="primary">lpxH</name>
    <name evidence="12" type="ORF">PGB34_02335</name>
</gene>
<feature type="binding site" evidence="10">
    <location>
        <position position="30"/>
    </location>
    <ligand>
        <name>Mn(2+)</name>
        <dbReference type="ChEBI" id="CHEBI:29035"/>
        <label>1</label>
    </ligand>
</feature>
<reference evidence="12" key="1">
    <citation type="submission" date="2023-01" db="EMBL/GenBank/DDBJ databases">
        <title>Xenophilus mangrovi sp. nov., isolated from soil of Mangrove nature reserve.</title>
        <authorList>
            <person name="Xu S."/>
            <person name="Liu Z."/>
            <person name="Xu Y."/>
        </authorList>
    </citation>
    <scope>NUCLEOTIDE SEQUENCE</scope>
    <source>
        <strain evidence="12">YW8</strain>
    </source>
</reference>
<dbReference type="SUPFAM" id="SSF56300">
    <property type="entry name" value="Metallo-dependent phosphatases"/>
    <property type="match status" value="1"/>
</dbReference>
<feature type="binding site" evidence="10">
    <location>
        <position position="61"/>
    </location>
    <ligand>
        <name>Mn(2+)</name>
        <dbReference type="ChEBI" id="CHEBI:29035"/>
        <label>1</label>
    </ligand>
</feature>
<keyword evidence="13" id="KW-1185">Reference proteome</keyword>
<sequence length="271" mass="30044">MAEPLTQPVLPSFAQLQADAGWRSIEFISDLHLEAGEPATFECWRQYLASSSADAIFILGDLFEVWVGDDAAAQAGFEADCARWLREAGQGHQPPRPLFFVHGNRDFLIGPAFAAQAGLTLLDDPTVLHWQGQRWLLSHGDLLCLEDRDYLAFRAQVRTPAWQQAFLSRPLQERRTIARGIRNQSEAHKADPKAVWADVDDAAARQWLQAAGARTLIHGHTHRPADHALGQGLQRRVLSDWHADASPPRAQVLRLTAQGGVQRIDLLPAAP</sequence>
<dbReference type="GO" id="GO:0019897">
    <property type="term" value="C:extrinsic component of plasma membrane"/>
    <property type="evidence" value="ECO:0007669"/>
    <property type="project" value="UniProtKB-UniRule"/>
</dbReference>
<organism evidence="12 13">
    <name type="scientific">Xenophilus arseniciresistens</name>
    <dbReference type="NCBI Taxonomy" id="1283306"/>
    <lineage>
        <taxon>Bacteria</taxon>
        <taxon>Pseudomonadati</taxon>
        <taxon>Pseudomonadota</taxon>
        <taxon>Betaproteobacteria</taxon>
        <taxon>Burkholderiales</taxon>
        <taxon>Comamonadaceae</taxon>
        <taxon>Xenophilus</taxon>
    </lineage>
</organism>
<dbReference type="GO" id="GO:0005737">
    <property type="term" value="C:cytoplasm"/>
    <property type="evidence" value="ECO:0007669"/>
    <property type="project" value="InterPro"/>
</dbReference>
<dbReference type="InterPro" id="IPR010138">
    <property type="entry name" value="UDP-diacylglucosamine_Hdrlase"/>
</dbReference>
<dbReference type="CDD" id="cd07398">
    <property type="entry name" value="MPP_YbbF-LpxH"/>
    <property type="match status" value="1"/>
</dbReference>
<comment type="subcellular location">
    <subcellularLocation>
        <location evidence="10">Cell inner membrane</location>
        <topology evidence="10">Peripheral membrane protein</topology>
        <orientation evidence="10">Cytoplasmic side</orientation>
    </subcellularLocation>
</comment>
<dbReference type="GO" id="GO:0009245">
    <property type="term" value="P:lipid A biosynthetic process"/>
    <property type="evidence" value="ECO:0007669"/>
    <property type="project" value="UniProtKB-UniRule"/>
</dbReference>
<evidence type="ECO:0000256" key="5">
    <source>
        <dbReference type="ARBA" id="ARBA00022723"/>
    </source>
</evidence>
<evidence type="ECO:0000313" key="12">
    <source>
        <dbReference type="EMBL" id="MDA7415192.1"/>
    </source>
</evidence>
<protein>
    <recommendedName>
        <fullName evidence="10">UDP-2,3-diacylglucosamine hydrolase</fullName>
        <ecNumber evidence="10">3.6.1.54</ecNumber>
    </recommendedName>
    <alternativeName>
        <fullName evidence="10">UDP-2,3-diacylglucosamine diphosphatase</fullName>
    </alternativeName>
</protein>
<dbReference type="InterPro" id="IPR029052">
    <property type="entry name" value="Metallo-depent_PP-like"/>
</dbReference>
<feature type="binding site" evidence="10">
    <location>
        <position position="220"/>
    </location>
    <ligand>
        <name>Mn(2+)</name>
        <dbReference type="ChEBI" id="CHEBI:29035"/>
        <label>2</label>
    </ligand>
</feature>
<keyword evidence="1 10" id="KW-1003">Cell membrane</keyword>
<accession>A0AAE3SZF4</accession>
<keyword evidence="6 10" id="KW-0378">Hydrolase</keyword>
<keyword evidence="7 10" id="KW-0443">Lipid metabolism</keyword>
<feature type="binding site" evidence="10">
    <location>
        <position position="222"/>
    </location>
    <ligand>
        <name>Mn(2+)</name>
        <dbReference type="ChEBI" id="CHEBI:29035"/>
        <label>1</label>
    </ligand>
</feature>
<keyword evidence="5 10" id="KW-0479">Metal-binding</keyword>
<feature type="binding site" evidence="10">
    <location>
        <begin position="104"/>
        <end position="105"/>
    </location>
    <ligand>
        <name>substrate</name>
    </ligand>
</feature>
<evidence type="ECO:0000256" key="2">
    <source>
        <dbReference type="ARBA" id="ARBA00022516"/>
    </source>
</evidence>
<dbReference type="Gene3D" id="3.60.21.10">
    <property type="match status" value="1"/>
</dbReference>
<comment type="caution">
    <text evidence="12">The sequence shown here is derived from an EMBL/GenBank/DDBJ whole genome shotgun (WGS) entry which is preliminary data.</text>
</comment>
<comment type="caution">
    <text evidence="10">Lacks conserved residue(s) required for the propagation of feature annotation.</text>
</comment>
<evidence type="ECO:0000256" key="4">
    <source>
        <dbReference type="ARBA" id="ARBA00022556"/>
    </source>
</evidence>
<evidence type="ECO:0000256" key="8">
    <source>
        <dbReference type="ARBA" id="ARBA00023136"/>
    </source>
</evidence>
<feature type="binding site" evidence="10">
    <location>
        <position position="220"/>
    </location>
    <ligand>
        <name>substrate</name>
    </ligand>
</feature>
<feature type="binding site" evidence="10">
    <location>
        <position position="61"/>
    </location>
    <ligand>
        <name>Mn(2+)</name>
        <dbReference type="ChEBI" id="CHEBI:29035"/>
        <label>2</label>
    </ligand>
</feature>
<evidence type="ECO:0000256" key="7">
    <source>
        <dbReference type="ARBA" id="ARBA00023098"/>
    </source>
</evidence>
<feature type="binding site" evidence="10">
    <location>
        <position position="147"/>
    </location>
    <ligand>
        <name>substrate</name>
    </ligand>
</feature>
<feature type="binding site" evidence="10">
    <location>
        <position position="185"/>
    </location>
    <ligand>
        <name>substrate</name>
    </ligand>
</feature>
<dbReference type="PANTHER" id="PTHR34990">
    <property type="entry name" value="UDP-2,3-DIACYLGLUCOSAMINE HYDROLASE-RELATED"/>
    <property type="match status" value="1"/>
</dbReference>
<evidence type="ECO:0000256" key="3">
    <source>
        <dbReference type="ARBA" id="ARBA00022519"/>
    </source>
</evidence>
<evidence type="ECO:0000256" key="6">
    <source>
        <dbReference type="ARBA" id="ARBA00022801"/>
    </source>
</evidence>
<feature type="binding site" evidence="10">
    <location>
        <position position="104"/>
    </location>
    <ligand>
        <name>Mn(2+)</name>
        <dbReference type="ChEBI" id="CHEBI:29035"/>
        <label>2</label>
    </ligand>
</feature>
<dbReference type="InterPro" id="IPR043461">
    <property type="entry name" value="LpxH-like"/>
</dbReference>
<feature type="binding site" evidence="10">
    <location>
        <position position="139"/>
    </location>
    <ligand>
        <name>Mn(2+)</name>
        <dbReference type="ChEBI" id="CHEBI:29035"/>
        <label>2</label>
    </ligand>
</feature>
<evidence type="ECO:0000313" key="13">
    <source>
        <dbReference type="Proteomes" id="UP001212602"/>
    </source>
</evidence>
<keyword evidence="9 10" id="KW-0464">Manganese</keyword>
<dbReference type="NCBIfam" id="TIGR01854">
    <property type="entry name" value="lipid_A_lpxH"/>
    <property type="match status" value="1"/>
</dbReference>
<dbReference type="EMBL" id="JAQIPB010000001">
    <property type="protein sequence ID" value="MDA7415192.1"/>
    <property type="molecule type" value="Genomic_DNA"/>
</dbReference>
<dbReference type="Pfam" id="PF00149">
    <property type="entry name" value="Metallophos"/>
    <property type="match status" value="1"/>
</dbReference>
<dbReference type="PANTHER" id="PTHR34990:SF1">
    <property type="entry name" value="UDP-2,3-DIACYLGLUCOSAMINE HYDROLASE"/>
    <property type="match status" value="1"/>
</dbReference>
<dbReference type="NCBIfam" id="NF003743">
    <property type="entry name" value="PRK05340.1"/>
    <property type="match status" value="1"/>
</dbReference>
<keyword evidence="8 10" id="KW-0472">Membrane</keyword>
<evidence type="ECO:0000256" key="1">
    <source>
        <dbReference type="ARBA" id="ARBA00022475"/>
    </source>
</evidence>
<keyword evidence="4 10" id="KW-0441">Lipid A biosynthesis</keyword>
<comment type="similarity">
    <text evidence="10">Belongs to the LpxH family.</text>
</comment>
<dbReference type="Proteomes" id="UP001212602">
    <property type="component" value="Unassembled WGS sequence"/>
</dbReference>
<feature type="binding site" evidence="10">
    <location>
        <position position="189"/>
    </location>
    <ligand>
        <name>substrate</name>
    </ligand>
</feature>
<feature type="binding site" evidence="10">
    <location>
        <position position="32"/>
    </location>
    <ligand>
        <name>Mn(2+)</name>
        <dbReference type="ChEBI" id="CHEBI:29035"/>
        <label>1</label>
    </ligand>
</feature>
<dbReference type="HAMAP" id="MF_00575">
    <property type="entry name" value="LpxH"/>
    <property type="match status" value="1"/>
</dbReference>
<proteinExistence type="inferred from homology"/>
<evidence type="ECO:0000256" key="9">
    <source>
        <dbReference type="ARBA" id="ARBA00023211"/>
    </source>
</evidence>
<comment type="catalytic activity">
    <reaction evidence="10">
        <text>UDP-2-N,3-O-bis[(3R)-3-hydroxytetradecanoyl]-alpha-D-glucosamine + H2O = 2-N,3-O-bis[(3R)-3-hydroxytetradecanoyl]-alpha-D-glucosaminyl 1-phosphate + UMP + 2 H(+)</text>
        <dbReference type="Rhea" id="RHEA:25213"/>
        <dbReference type="ChEBI" id="CHEBI:15377"/>
        <dbReference type="ChEBI" id="CHEBI:15378"/>
        <dbReference type="ChEBI" id="CHEBI:57865"/>
        <dbReference type="ChEBI" id="CHEBI:57957"/>
        <dbReference type="ChEBI" id="CHEBI:78847"/>
        <dbReference type="EC" id="3.6.1.54"/>
    </reaction>
</comment>
<keyword evidence="2 10" id="KW-0444">Lipid biosynthesis</keyword>
<keyword evidence="3 10" id="KW-0997">Cell inner membrane</keyword>
<comment type="function">
    <text evidence="10">Hydrolyzes the pyrophosphate bond of UDP-2,3-diacylglucosamine to yield 2,3-diacylglucosamine 1-phosphate (lipid X) and UMP by catalyzing the attack of water at the alpha-P atom. Involved in the biosynthesis of lipid A, a phosphorylated glycolipid that anchors the lipopolysaccharide to the outer membrane of the cell.</text>
</comment>
<evidence type="ECO:0000259" key="11">
    <source>
        <dbReference type="Pfam" id="PF00149"/>
    </source>
</evidence>
<name>A0AAE3SZF4_9BURK</name>
<dbReference type="GO" id="GO:0030145">
    <property type="term" value="F:manganese ion binding"/>
    <property type="evidence" value="ECO:0007669"/>
    <property type="project" value="UniProtKB-UniRule"/>
</dbReference>
<dbReference type="RefSeq" id="WP_271426453.1">
    <property type="nucleotide sequence ID" value="NZ_JAQIPB010000001.1"/>
</dbReference>
<dbReference type="AlphaFoldDB" id="A0AAE3SZF4"/>
<dbReference type="GO" id="GO:0008758">
    <property type="term" value="F:UDP-2,3-diacylglucosamine hydrolase activity"/>
    <property type="evidence" value="ECO:0007669"/>
    <property type="project" value="UniProtKB-UniRule"/>
</dbReference>
<dbReference type="EC" id="3.6.1.54" evidence="10"/>
<evidence type="ECO:0000256" key="10">
    <source>
        <dbReference type="HAMAP-Rule" id="MF_00575"/>
    </source>
</evidence>
<comment type="pathway">
    <text evidence="10">Glycolipid biosynthesis; lipid IV(A) biosynthesis; lipid IV(A) from (3R)-3-hydroxytetradecanoyl-[acyl-carrier-protein] and UDP-N-acetyl-alpha-D-glucosamine: step 4/6.</text>
</comment>
<dbReference type="InterPro" id="IPR004843">
    <property type="entry name" value="Calcineurin-like_PHP"/>
</dbReference>
<comment type="cofactor">
    <cofactor evidence="10">
        <name>Mn(2+)</name>
        <dbReference type="ChEBI" id="CHEBI:29035"/>
    </cofactor>
    <text evidence="10">Binds 2 Mn(2+) ions per subunit in a binuclear metal center.</text>
</comment>
<feature type="domain" description="Calcineurin-like phosphoesterase" evidence="11">
    <location>
        <begin position="27"/>
        <end position="224"/>
    </location>
</feature>